<accession>A0A2N1NML3</accession>
<proteinExistence type="predicted"/>
<reference evidence="2 3" key="1">
    <citation type="submission" date="2016-04" db="EMBL/GenBank/DDBJ databases">
        <title>Genome analyses suggest a sexual origin of heterokaryosis in a supposedly ancient asexual fungus.</title>
        <authorList>
            <person name="Ropars J."/>
            <person name="Sedzielewska K."/>
            <person name="Noel J."/>
            <person name="Charron P."/>
            <person name="Farinelli L."/>
            <person name="Marton T."/>
            <person name="Kruger M."/>
            <person name="Pelin A."/>
            <person name="Brachmann A."/>
            <person name="Corradi N."/>
        </authorList>
    </citation>
    <scope>NUCLEOTIDE SEQUENCE [LARGE SCALE GENOMIC DNA]</scope>
    <source>
        <strain evidence="2 3">C2</strain>
    </source>
</reference>
<organism evidence="2 3">
    <name type="scientific">Rhizophagus irregularis</name>
    <dbReference type="NCBI Taxonomy" id="588596"/>
    <lineage>
        <taxon>Eukaryota</taxon>
        <taxon>Fungi</taxon>
        <taxon>Fungi incertae sedis</taxon>
        <taxon>Mucoromycota</taxon>
        <taxon>Glomeromycotina</taxon>
        <taxon>Glomeromycetes</taxon>
        <taxon>Glomerales</taxon>
        <taxon>Glomeraceae</taxon>
        <taxon>Rhizophagus</taxon>
    </lineage>
</organism>
<name>A0A2N1NML3_9GLOM</name>
<reference evidence="2 3" key="2">
    <citation type="submission" date="2017-10" db="EMBL/GenBank/DDBJ databases">
        <title>Extensive intraspecific genome diversity in a model arbuscular mycorrhizal fungus.</title>
        <authorList>
            <person name="Chen E.C.H."/>
            <person name="Morin E."/>
            <person name="Baudet D."/>
            <person name="Noel J."/>
            <person name="Ndikumana S."/>
            <person name="Charron P."/>
            <person name="St-Onge C."/>
            <person name="Giorgi J."/>
            <person name="Grigoriev I.V."/>
            <person name="Roux C."/>
            <person name="Martin F.M."/>
            <person name="Corradi N."/>
        </authorList>
    </citation>
    <scope>NUCLEOTIDE SEQUENCE [LARGE SCALE GENOMIC DNA]</scope>
    <source>
        <strain evidence="2 3">C2</strain>
    </source>
</reference>
<sequence length="127" mass="14594">MATPINLYDIQSMRYKRSVTIEKPNSSLLPSSIHSVDPLLEIPANASAQRRAADTIQLAEKKNLQIYNISIDVQIRDDMYQKIESLRNEVKFNKDRIIKLKRSAKYAQNYLHKCIHNCVEFGSADAK</sequence>
<dbReference type="Proteomes" id="UP000233469">
    <property type="component" value="Unassembled WGS sequence"/>
</dbReference>
<dbReference type="EMBL" id="LLXL01000267">
    <property type="protein sequence ID" value="PKK75094.1"/>
    <property type="molecule type" value="Genomic_DNA"/>
</dbReference>
<evidence type="ECO:0000313" key="3">
    <source>
        <dbReference type="Proteomes" id="UP000233469"/>
    </source>
</evidence>
<gene>
    <name evidence="2" type="ORF">RhiirC2_774046</name>
</gene>
<keyword evidence="1" id="KW-0175">Coiled coil</keyword>
<dbReference type="AlphaFoldDB" id="A0A2N1NML3"/>
<evidence type="ECO:0000256" key="1">
    <source>
        <dbReference type="SAM" id="Coils"/>
    </source>
</evidence>
<comment type="caution">
    <text evidence="2">The sequence shown here is derived from an EMBL/GenBank/DDBJ whole genome shotgun (WGS) entry which is preliminary data.</text>
</comment>
<protein>
    <submittedName>
        <fullName evidence="2">Uncharacterized protein</fullName>
    </submittedName>
</protein>
<evidence type="ECO:0000313" key="2">
    <source>
        <dbReference type="EMBL" id="PKK75094.1"/>
    </source>
</evidence>
<feature type="coiled-coil region" evidence="1">
    <location>
        <begin position="76"/>
        <end position="103"/>
    </location>
</feature>